<dbReference type="InterPro" id="IPR001387">
    <property type="entry name" value="Cro/C1-type_HTH"/>
</dbReference>
<feature type="domain" description="HTH cro/C1-type" evidence="1">
    <location>
        <begin position="44"/>
        <end position="78"/>
    </location>
</feature>
<dbReference type="CDD" id="cd00093">
    <property type="entry name" value="HTH_XRE"/>
    <property type="match status" value="1"/>
</dbReference>
<evidence type="ECO:0000313" key="3">
    <source>
        <dbReference type="Proteomes" id="UP001592582"/>
    </source>
</evidence>
<proteinExistence type="predicted"/>
<dbReference type="SMART" id="SM00530">
    <property type="entry name" value="HTH_XRE"/>
    <property type="match status" value="1"/>
</dbReference>
<evidence type="ECO:0000259" key="1">
    <source>
        <dbReference type="PROSITE" id="PS50943"/>
    </source>
</evidence>
<accession>A0ABV6V9S1</accession>
<dbReference type="Pfam" id="PF13560">
    <property type="entry name" value="HTH_31"/>
    <property type="match status" value="1"/>
</dbReference>
<name>A0ABV6V9S1_9ACTN</name>
<dbReference type="Proteomes" id="UP001592582">
    <property type="component" value="Unassembled WGS sequence"/>
</dbReference>
<protein>
    <submittedName>
        <fullName evidence="2">Helix-turn-helix domain-containing protein</fullName>
    </submittedName>
</protein>
<sequence length="104" mass="11100">MTGRQLAARNVSIAVGQNIAAWRRWHGLSGSTLSASMAARGLPMSPANLSNIENGHQRVTVDQLVAFAQVLGLTPEQLLKGPACRSCWDTPPPKFTCQVCKAEG</sequence>
<organism evidence="2 3">
    <name type="scientific">Streptacidiphilus alkalitolerans</name>
    <dbReference type="NCBI Taxonomy" id="3342712"/>
    <lineage>
        <taxon>Bacteria</taxon>
        <taxon>Bacillati</taxon>
        <taxon>Actinomycetota</taxon>
        <taxon>Actinomycetes</taxon>
        <taxon>Kitasatosporales</taxon>
        <taxon>Streptomycetaceae</taxon>
        <taxon>Streptacidiphilus</taxon>
    </lineage>
</organism>
<dbReference type="SUPFAM" id="SSF47413">
    <property type="entry name" value="lambda repressor-like DNA-binding domains"/>
    <property type="match status" value="1"/>
</dbReference>
<dbReference type="Gene3D" id="1.10.260.40">
    <property type="entry name" value="lambda repressor-like DNA-binding domains"/>
    <property type="match status" value="1"/>
</dbReference>
<dbReference type="EMBL" id="JBHEZX010000005">
    <property type="protein sequence ID" value="MFC1410368.1"/>
    <property type="molecule type" value="Genomic_DNA"/>
</dbReference>
<gene>
    <name evidence="2" type="ORF">ACEZDG_13945</name>
</gene>
<dbReference type="PROSITE" id="PS50943">
    <property type="entry name" value="HTH_CROC1"/>
    <property type="match status" value="1"/>
</dbReference>
<comment type="caution">
    <text evidence="2">The sequence shown here is derived from an EMBL/GenBank/DDBJ whole genome shotgun (WGS) entry which is preliminary data.</text>
</comment>
<dbReference type="InterPro" id="IPR010982">
    <property type="entry name" value="Lambda_DNA-bd_dom_sf"/>
</dbReference>
<keyword evidence="3" id="KW-1185">Reference proteome</keyword>
<evidence type="ECO:0000313" key="2">
    <source>
        <dbReference type="EMBL" id="MFC1410368.1"/>
    </source>
</evidence>
<dbReference type="RefSeq" id="WP_380507883.1">
    <property type="nucleotide sequence ID" value="NZ_JBHEZX010000005.1"/>
</dbReference>
<reference evidence="2 3" key="1">
    <citation type="submission" date="2024-09" db="EMBL/GenBank/DDBJ databases">
        <authorList>
            <person name="Lee S.D."/>
        </authorList>
    </citation>
    <scope>NUCLEOTIDE SEQUENCE [LARGE SCALE GENOMIC DNA]</scope>
    <source>
        <strain evidence="2 3">N1-1</strain>
    </source>
</reference>